<evidence type="ECO:0000256" key="1">
    <source>
        <dbReference type="ARBA" id="ARBA00022670"/>
    </source>
</evidence>
<keyword evidence="1 6" id="KW-0645">Protease</keyword>
<evidence type="ECO:0000256" key="2">
    <source>
        <dbReference type="ARBA" id="ARBA00022723"/>
    </source>
</evidence>
<dbReference type="GO" id="GO:0046872">
    <property type="term" value="F:metal ion binding"/>
    <property type="evidence" value="ECO:0007669"/>
    <property type="project" value="UniProtKB-KW"/>
</dbReference>
<dbReference type="RefSeq" id="WP_135994138.1">
    <property type="nucleotide sequence ID" value="NZ_CP071057.1"/>
</dbReference>
<keyword evidence="3 6" id="KW-0378">Hydrolase</keyword>
<feature type="domain" description="Peptidase M48" evidence="7">
    <location>
        <begin position="69"/>
        <end position="254"/>
    </location>
</feature>
<evidence type="ECO:0000256" key="3">
    <source>
        <dbReference type="ARBA" id="ARBA00022801"/>
    </source>
</evidence>
<dbReference type="InterPro" id="IPR001915">
    <property type="entry name" value="Peptidase_M48"/>
</dbReference>
<dbReference type="GO" id="GO:0051603">
    <property type="term" value="P:proteolysis involved in protein catabolic process"/>
    <property type="evidence" value="ECO:0007669"/>
    <property type="project" value="TreeGrafter"/>
</dbReference>
<evidence type="ECO:0000313" key="8">
    <source>
        <dbReference type="EMBL" id="TGY89639.1"/>
    </source>
</evidence>
<dbReference type="PANTHER" id="PTHR22726:SF24">
    <property type="entry name" value="M48 FAMILY METALLOPEPTIDASE"/>
    <property type="match status" value="1"/>
</dbReference>
<dbReference type="Gene3D" id="3.30.2010.10">
    <property type="entry name" value="Metalloproteases ('zincins'), catalytic domain"/>
    <property type="match status" value="1"/>
</dbReference>
<proteinExistence type="inferred from homology"/>
<dbReference type="PANTHER" id="PTHR22726">
    <property type="entry name" value="METALLOENDOPEPTIDASE OMA1"/>
    <property type="match status" value="1"/>
</dbReference>
<keyword evidence="5 6" id="KW-0482">Metalloprotease</keyword>
<sequence>MDTVIRMNRRQILTGLASGSVVAFAPGCVENPTLGRSQLILVSEEQIAQLSAQAWQQSLQRERVSRDPALNAQLQRVGRRIAQASGLGYDWEFVVFDSDQENAWVLPGGKVAFYRGIMETMENDDQVATVMGHEAAHLAGRHAAERASQQQAAGIGLGLAAVALDAGDVENTAQWAAILGAGVTFGVLLPYSRRHELEADRFGVDYMVRAGYDPREALDFWTSKAAQRTGRPSVPEFASTHPSDETRIAALREYLVARNYI</sequence>
<dbReference type="GO" id="GO:0016020">
    <property type="term" value="C:membrane"/>
    <property type="evidence" value="ECO:0007669"/>
    <property type="project" value="TreeGrafter"/>
</dbReference>
<comment type="caution">
    <text evidence="8">The sequence shown here is derived from an EMBL/GenBank/DDBJ whole genome shotgun (WGS) entry which is preliminary data.</text>
</comment>
<dbReference type="EMBL" id="SRXW01000001">
    <property type="protein sequence ID" value="TGY89639.1"/>
    <property type="molecule type" value="Genomic_DNA"/>
</dbReference>
<keyword evidence="4 6" id="KW-0862">Zinc</keyword>
<evidence type="ECO:0000256" key="4">
    <source>
        <dbReference type="ARBA" id="ARBA00022833"/>
    </source>
</evidence>
<evidence type="ECO:0000313" key="9">
    <source>
        <dbReference type="Proteomes" id="UP000308054"/>
    </source>
</evidence>
<organism evidence="8 9">
    <name type="scientific">Marinicauda algicola</name>
    <dbReference type="NCBI Taxonomy" id="2029849"/>
    <lineage>
        <taxon>Bacteria</taxon>
        <taxon>Pseudomonadati</taxon>
        <taxon>Pseudomonadota</taxon>
        <taxon>Alphaproteobacteria</taxon>
        <taxon>Maricaulales</taxon>
        <taxon>Maricaulaceae</taxon>
        <taxon>Marinicauda</taxon>
    </lineage>
</organism>
<comment type="similarity">
    <text evidence="6">Belongs to the peptidase M48 family.</text>
</comment>
<keyword evidence="9" id="KW-1185">Reference proteome</keyword>
<comment type="cofactor">
    <cofactor evidence="6">
        <name>Zn(2+)</name>
        <dbReference type="ChEBI" id="CHEBI:29105"/>
    </cofactor>
    <text evidence="6">Binds 1 zinc ion per subunit.</text>
</comment>
<name>A0A4V3RYA4_9PROT</name>
<dbReference type="OrthoDB" id="9810445at2"/>
<dbReference type="AlphaFoldDB" id="A0A4V3RYA4"/>
<dbReference type="CDD" id="cd07331">
    <property type="entry name" value="M48C_Oma1_like"/>
    <property type="match status" value="1"/>
</dbReference>
<protein>
    <submittedName>
        <fullName evidence="8">M48 family peptidase</fullName>
    </submittedName>
</protein>
<dbReference type="GO" id="GO:0004222">
    <property type="term" value="F:metalloendopeptidase activity"/>
    <property type="evidence" value="ECO:0007669"/>
    <property type="project" value="InterPro"/>
</dbReference>
<keyword evidence="2" id="KW-0479">Metal-binding</keyword>
<gene>
    <name evidence="8" type="ORF">E5163_00395</name>
</gene>
<reference evidence="8 9" key="1">
    <citation type="journal article" date="2017" name="Int. J. Syst. Evol. Microbiol.">
        <title>Marinicauda algicola sp. nov., isolated from a marine red alga Rhodosorus marinus.</title>
        <authorList>
            <person name="Jeong S.E."/>
            <person name="Jeon S.H."/>
            <person name="Chun B.H."/>
            <person name="Kim D.W."/>
            <person name="Jeon C.O."/>
        </authorList>
    </citation>
    <scope>NUCLEOTIDE SEQUENCE [LARGE SCALE GENOMIC DNA]</scope>
    <source>
        <strain evidence="8 9">JCM 31718</strain>
    </source>
</reference>
<evidence type="ECO:0000259" key="7">
    <source>
        <dbReference type="Pfam" id="PF01435"/>
    </source>
</evidence>
<evidence type="ECO:0000256" key="6">
    <source>
        <dbReference type="RuleBase" id="RU003983"/>
    </source>
</evidence>
<dbReference type="Proteomes" id="UP000308054">
    <property type="component" value="Unassembled WGS sequence"/>
</dbReference>
<dbReference type="Pfam" id="PF01435">
    <property type="entry name" value="Peptidase_M48"/>
    <property type="match status" value="1"/>
</dbReference>
<evidence type="ECO:0000256" key="5">
    <source>
        <dbReference type="ARBA" id="ARBA00023049"/>
    </source>
</evidence>
<dbReference type="InterPro" id="IPR051156">
    <property type="entry name" value="Mito/Outer_Membr_Metalloprot"/>
</dbReference>
<accession>A0A4V3RYA4</accession>